<proteinExistence type="inferred from homology"/>
<feature type="domain" description="FAS1" evidence="10">
    <location>
        <begin position="707"/>
        <end position="841"/>
    </location>
</feature>
<dbReference type="EMBL" id="JAINDJ010000003">
    <property type="protein sequence ID" value="KAG9453892.1"/>
    <property type="molecule type" value="Genomic_DNA"/>
</dbReference>
<dbReference type="InterPro" id="IPR023213">
    <property type="entry name" value="CAT-like_dom_sf"/>
</dbReference>
<evidence type="ECO:0000256" key="3">
    <source>
        <dbReference type="ARBA" id="ARBA00012759"/>
    </source>
</evidence>
<dbReference type="GO" id="GO:0006508">
    <property type="term" value="P:proteolysis"/>
    <property type="evidence" value="ECO:0007669"/>
    <property type="project" value="UniProtKB-KW"/>
</dbReference>
<keyword evidence="9" id="KW-1133">Transmembrane helix</keyword>
<keyword evidence="5" id="KW-0808">Transferase</keyword>
<evidence type="ECO:0000256" key="8">
    <source>
        <dbReference type="PROSITE-ProRule" id="PRU00331"/>
    </source>
</evidence>
<feature type="active site" evidence="8">
    <location>
        <position position="600"/>
    </location>
</feature>
<dbReference type="SUPFAM" id="SSF52777">
    <property type="entry name" value="CoA-dependent acyltransferases"/>
    <property type="match status" value="1"/>
</dbReference>
<comment type="caution">
    <text evidence="12">The sequence shown here is derived from an EMBL/GenBank/DDBJ whole genome shotgun (WGS) entry which is preliminary data.</text>
</comment>
<dbReference type="InterPro" id="IPR000782">
    <property type="entry name" value="FAS1_domain"/>
</dbReference>
<dbReference type="Proteomes" id="UP000825729">
    <property type="component" value="Unassembled WGS sequence"/>
</dbReference>
<evidence type="ECO:0000256" key="4">
    <source>
        <dbReference type="ARBA" id="ARBA00022670"/>
    </source>
</evidence>
<keyword evidence="4" id="KW-0645">Protease</keyword>
<dbReference type="PANTHER" id="PTHR31896">
    <property type="entry name" value="FAMILY REGULATORY PROTEIN, PUTATIVE (AFU_ORTHOLOGUE AFUA_3G14730)-RELATED"/>
    <property type="match status" value="1"/>
</dbReference>
<dbReference type="InterPro" id="IPR036378">
    <property type="entry name" value="FAS1_dom_sf"/>
</dbReference>
<dbReference type="Gene3D" id="2.30.180.10">
    <property type="entry name" value="FAS1 domain"/>
    <property type="match status" value="1"/>
</dbReference>
<organism evidence="12 13">
    <name type="scientific">Aristolochia fimbriata</name>
    <name type="common">White veined hardy Dutchman's pipe vine</name>
    <dbReference type="NCBI Taxonomy" id="158543"/>
    <lineage>
        <taxon>Eukaryota</taxon>
        <taxon>Viridiplantae</taxon>
        <taxon>Streptophyta</taxon>
        <taxon>Embryophyta</taxon>
        <taxon>Tracheophyta</taxon>
        <taxon>Spermatophyta</taxon>
        <taxon>Magnoliopsida</taxon>
        <taxon>Magnoliidae</taxon>
        <taxon>Piperales</taxon>
        <taxon>Aristolochiaceae</taxon>
        <taxon>Aristolochia</taxon>
    </lineage>
</organism>
<dbReference type="Pfam" id="PF02099">
    <property type="entry name" value="Josephin"/>
    <property type="match status" value="1"/>
</dbReference>
<dbReference type="Pfam" id="PF02469">
    <property type="entry name" value="Fasciclin"/>
    <property type="match status" value="1"/>
</dbReference>
<dbReference type="PROSITE" id="PS50213">
    <property type="entry name" value="FAS1"/>
    <property type="match status" value="1"/>
</dbReference>
<dbReference type="Gene3D" id="3.90.70.40">
    <property type="match status" value="1"/>
</dbReference>
<comment type="similarity">
    <text evidence="2">Belongs to the fasciclin-like AGP family.</text>
</comment>
<dbReference type="InterPro" id="IPR051283">
    <property type="entry name" value="Sec_Metabolite_Acyltrans"/>
</dbReference>
<dbReference type="GO" id="GO:0004843">
    <property type="term" value="F:cysteine-type deubiquitinase activity"/>
    <property type="evidence" value="ECO:0007669"/>
    <property type="project" value="UniProtKB-EC"/>
</dbReference>
<sequence length="856" mass="94309">MLTINALVSLLKRGLEETLTHFPPLAGRLLTDADGFVHIACNDAGVHFVHANAGDLAIRDVLAPSEDVPDSVKLFFAFDGAVSYDGHFRPIAAVQVTELADGVFVGCTVNHAVTDGTSFWNFFNTWAEVCRAGAGGGSRRISRPPNFSRNYVKDSAAVLEFEEGGPKVSFDARAPIRERIFHFSREAVRELKARANGRTLVIPIAEIIGKQSNDELKIKKGDNKGKMVIASALDALLRETAAAAAAAADGVSLEISSFQALSAQLWRSVTRARKLHQGKETTFRMAVNCRHRVEPRMDPYYFGNAIQSIRTATTAGELLSRDLGWCAGLLRRNVAAHDDATIRRGVEAWEAEPRVFPLGNPDGASITMGSSPRFPMYDNDFGWGRPVAVRSGRANKFDGKISAFPGREGGGSVDLEVCLAPETMAALETDTEFMQKSLAASGTRRLGVRGATRNCLGGDGRLFVRTVRVAMEGESEGVYHEKQRLQFCLLHALNNLLQDKDSFTRADLDGIANQLHLIDPNQVNWNPLSRVFKPHHNTLTGNYDVNVLICALEGKGKKVVWHDRRNRASSIDLDQPEETFLGIMLNVPVRRFGGLWRSRHWVALRKIAGFWHNLDSDLGTPKHFASVEEVKEFLDDVASQGGEILLRSYCIFQLMDFMKKVKRNSSNSFIGFILILVTAMSIVILTVSVTKLPDTTLERGNFGFPRALKYGKWLKEEEKLGRLGSMMVAMLPVDLAFTIFVPSEKAFESELQLRASTSLMEHEANNTSAILSRVLSFSAVPQHLPSTMVPFGGEILLDSISGLRLFASRRADSVLVVNGVSAEHVDIKKGEAIVHIMNGVIMDAEFEQAFEPEEED</sequence>
<dbReference type="GO" id="GO:0016740">
    <property type="term" value="F:transferase activity"/>
    <property type="evidence" value="ECO:0007669"/>
    <property type="project" value="UniProtKB-KW"/>
</dbReference>
<protein>
    <recommendedName>
        <fullName evidence="3">ubiquitinyl hydrolase 1</fullName>
        <ecNumber evidence="3">3.4.19.12</ecNumber>
    </recommendedName>
</protein>
<keyword evidence="7 8" id="KW-0378">Hydrolase</keyword>
<evidence type="ECO:0000256" key="2">
    <source>
        <dbReference type="ARBA" id="ARBA00007843"/>
    </source>
</evidence>
<dbReference type="SMART" id="SM01246">
    <property type="entry name" value="Josephin"/>
    <property type="match status" value="1"/>
</dbReference>
<evidence type="ECO:0000256" key="7">
    <source>
        <dbReference type="ARBA" id="ARBA00022801"/>
    </source>
</evidence>
<accession>A0AAV7EYJ2</accession>
<dbReference type="GO" id="GO:0016579">
    <property type="term" value="P:protein deubiquitination"/>
    <property type="evidence" value="ECO:0007669"/>
    <property type="project" value="InterPro"/>
</dbReference>
<dbReference type="Gene3D" id="3.30.559.10">
    <property type="entry name" value="Chloramphenicol acetyltransferase-like domain"/>
    <property type="match status" value="2"/>
</dbReference>
<evidence type="ECO:0000259" key="11">
    <source>
        <dbReference type="PROSITE" id="PS50957"/>
    </source>
</evidence>
<reference evidence="12 13" key="1">
    <citation type="submission" date="2021-07" db="EMBL/GenBank/DDBJ databases">
        <title>The Aristolochia fimbriata genome: insights into angiosperm evolution, floral development and chemical biosynthesis.</title>
        <authorList>
            <person name="Jiao Y."/>
        </authorList>
    </citation>
    <scope>NUCLEOTIDE SEQUENCE [LARGE SCALE GENOMIC DNA]</scope>
    <source>
        <strain evidence="12">IBCAS-2021</strain>
        <tissue evidence="12">Leaf</tissue>
    </source>
</reference>
<dbReference type="AlphaFoldDB" id="A0AAV7EYJ2"/>
<dbReference type="PANTHER" id="PTHR31896:SF64">
    <property type="entry name" value="TRICHOTHECENE 3-O-ACETYLTRANSFERASE"/>
    <property type="match status" value="1"/>
</dbReference>
<dbReference type="EC" id="3.4.19.12" evidence="3"/>
<feature type="active site" evidence="8">
    <location>
        <position position="488"/>
    </location>
</feature>
<keyword evidence="9" id="KW-0472">Membrane</keyword>
<evidence type="ECO:0000259" key="10">
    <source>
        <dbReference type="PROSITE" id="PS50213"/>
    </source>
</evidence>
<dbReference type="SUPFAM" id="SSF82153">
    <property type="entry name" value="FAS1 domain"/>
    <property type="match status" value="1"/>
</dbReference>
<keyword evidence="9" id="KW-0812">Transmembrane</keyword>
<keyword evidence="6" id="KW-0833">Ubl conjugation pathway</keyword>
<evidence type="ECO:0000256" key="9">
    <source>
        <dbReference type="SAM" id="Phobius"/>
    </source>
</evidence>
<evidence type="ECO:0000313" key="12">
    <source>
        <dbReference type="EMBL" id="KAG9453892.1"/>
    </source>
</evidence>
<dbReference type="InterPro" id="IPR006155">
    <property type="entry name" value="Josephin"/>
</dbReference>
<feature type="active site" evidence="8">
    <location>
        <position position="615"/>
    </location>
</feature>
<evidence type="ECO:0000256" key="6">
    <source>
        <dbReference type="ARBA" id="ARBA00022786"/>
    </source>
</evidence>
<dbReference type="PROSITE" id="PS50957">
    <property type="entry name" value="JOSEPHIN"/>
    <property type="match status" value="1"/>
</dbReference>
<feature type="transmembrane region" description="Helical" evidence="9">
    <location>
        <begin position="669"/>
        <end position="689"/>
    </location>
</feature>
<evidence type="ECO:0000256" key="1">
    <source>
        <dbReference type="ARBA" id="ARBA00000707"/>
    </source>
</evidence>
<feature type="domain" description="Josephin" evidence="11">
    <location>
        <begin position="475"/>
        <end position="669"/>
    </location>
</feature>
<name>A0AAV7EYJ2_ARIFI</name>
<dbReference type="Pfam" id="PF02458">
    <property type="entry name" value="Transferase"/>
    <property type="match status" value="1"/>
</dbReference>
<gene>
    <name evidence="12" type="ORF">H6P81_006796</name>
</gene>
<comment type="catalytic activity">
    <reaction evidence="1">
        <text>Thiol-dependent hydrolysis of ester, thioester, amide, peptide and isopeptide bonds formed by the C-terminal Gly of ubiquitin (a 76-residue protein attached to proteins as an intracellular targeting signal).</text>
        <dbReference type="EC" id="3.4.19.12"/>
    </reaction>
</comment>
<evidence type="ECO:0000256" key="5">
    <source>
        <dbReference type="ARBA" id="ARBA00022679"/>
    </source>
</evidence>
<keyword evidence="13" id="KW-1185">Reference proteome</keyword>
<evidence type="ECO:0000313" key="13">
    <source>
        <dbReference type="Proteomes" id="UP000825729"/>
    </source>
</evidence>